<evidence type="ECO:0000313" key="1">
    <source>
        <dbReference type="EMBL" id="SMC82925.1"/>
    </source>
</evidence>
<dbReference type="OrthoDB" id="6192129at2"/>
<dbReference type="RefSeq" id="WP_159460912.1">
    <property type="nucleotide sequence ID" value="NZ_FWXJ01000022.1"/>
</dbReference>
<organism evidence="1 2">
    <name type="scientific">Polynucleobacter kasalickyi</name>
    <dbReference type="NCBI Taxonomy" id="1938817"/>
    <lineage>
        <taxon>Bacteria</taxon>
        <taxon>Pseudomonadati</taxon>
        <taxon>Pseudomonadota</taxon>
        <taxon>Betaproteobacteria</taxon>
        <taxon>Burkholderiales</taxon>
        <taxon>Burkholderiaceae</taxon>
        <taxon>Polynucleobacter</taxon>
    </lineage>
</organism>
<reference evidence="1 2" key="1">
    <citation type="submission" date="2017-04" db="EMBL/GenBank/DDBJ databases">
        <authorList>
            <person name="Afonso C.L."/>
            <person name="Miller P.J."/>
            <person name="Scott M.A."/>
            <person name="Spackman E."/>
            <person name="Goraichik I."/>
            <person name="Dimitrov K.M."/>
            <person name="Suarez D.L."/>
            <person name="Swayne D.E."/>
        </authorList>
    </citation>
    <scope>NUCLEOTIDE SEQUENCE [LARGE SCALE GENOMIC DNA]</scope>
    <source>
        <strain evidence="1 2">VK13</strain>
    </source>
</reference>
<proteinExistence type="predicted"/>
<dbReference type="EMBL" id="FWXJ01000022">
    <property type="protein sequence ID" value="SMC82925.1"/>
    <property type="molecule type" value="Genomic_DNA"/>
</dbReference>
<dbReference type="AlphaFoldDB" id="A0A1W2CCD7"/>
<keyword evidence="2" id="KW-1185">Reference proteome</keyword>
<sequence>MLCPLFSKLVDQWLSATSEEALEFLKTENMMELVEMNCMRPVNTSCPEPLIK</sequence>
<dbReference type="STRING" id="1938817.SAMN06296008_1224"/>
<dbReference type="Proteomes" id="UP000192708">
    <property type="component" value="Unassembled WGS sequence"/>
</dbReference>
<protein>
    <submittedName>
        <fullName evidence="1">Uncharacterized protein</fullName>
    </submittedName>
</protein>
<name>A0A1W2CCD7_9BURK</name>
<accession>A0A1W2CCD7</accession>
<gene>
    <name evidence="1" type="ORF">SAMN06296008_1224</name>
</gene>
<evidence type="ECO:0000313" key="2">
    <source>
        <dbReference type="Proteomes" id="UP000192708"/>
    </source>
</evidence>